<dbReference type="Proteomes" id="UP000798662">
    <property type="component" value="Chromosome 3"/>
</dbReference>
<proteinExistence type="predicted"/>
<organism evidence="1 2">
    <name type="scientific">Pyropia yezoensis</name>
    <name type="common">Susabi-nori</name>
    <name type="synonym">Porphyra yezoensis</name>
    <dbReference type="NCBI Taxonomy" id="2788"/>
    <lineage>
        <taxon>Eukaryota</taxon>
        <taxon>Rhodophyta</taxon>
        <taxon>Bangiophyceae</taxon>
        <taxon>Bangiales</taxon>
        <taxon>Bangiaceae</taxon>
        <taxon>Pyropia</taxon>
    </lineage>
</organism>
<sequence>MGFVCYGLTVSRPDGVSSSSEKYTLYRPHTQRPSPDATTRAGRVLPLLALAKMEGLMAEAEDRSYRRVPKLNEEYNTWALLFNAHLVAKELSQPLEEPLPPVREAEALGRYKKKDRKALAEITLSVTTQHLPTLAEATTAREAWDALEQTF</sequence>
<evidence type="ECO:0000313" key="2">
    <source>
        <dbReference type="Proteomes" id="UP000798662"/>
    </source>
</evidence>
<evidence type="ECO:0000313" key="1">
    <source>
        <dbReference type="EMBL" id="KAK1867740.1"/>
    </source>
</evidence>
<accession>A0ACC3CCM9</accession>
<dbReference type="EMBL" id="CM020620">
    <property type="protein sequence ID" value="KAK1867740.1"/>
    <property type="molecule type" value="Genomic_DNA"/>
</dbReference>
<comment type="caution">
    <text evidence="1">The sequence shown here is derived from an EMBL/GenBank/DDBJ whole genome shotgun (WGS) entry which is preliminary data.</text>
</comment>
<reference evidence="1" key="1">
    <citation type="submission" date="2019-11" db="EMBL/GenBank/DDBJ databases">
        <title>Nori genome reveals adaptations in red seaweeds to the harsh intertidal environment.</title>
        <authorList>
            <person name="Wang D."/>
            <person name="Mao Y."/>
        </authorList>
    </citation>
    <scope>NUCLEOTIDE SEQUENCE</scope>
    <source>
        <tissue evidence="1">Gametophyte</tissue>
    </source>
</reference>
<gene>
    <name evidence="1" type="ORF">I4F81_010242</name>
</gene>
<name>A0ACC3CCM9_PYRYE</name>
<protein>
    <submittedName>
        <fullName evidence="1">Uncharacterized protein</fullName>
    </submittedName>
</protein>
<keyword evidence="2" id="KW-1185">Reference proteome</keyword>